<protein>
    <submittedName>
        <fullName evidence="4">2-polyprenyl-6-methoxyphenol hydroxylase</fullName>
    </submittedName>
</protein>
<dbReference type="InterPro" id="IPR036188">
    <property type="entry name" value="FAD/NAD-bd_sf"/>
</dbReference>
<keyword evidence="1" id="KW-0560">Oxidoreductase</keyword>
<dbReference type="Proteomes" id="UP000198654">
    <property type="component" value="Unassembled WGS sequence"/>
</dbReference>
<name>A0A1G9I0T4_9GAMM</name>
<dbReference type="InterPro" id="IPR002938">
    <property type="entry name" value="FAD-bd"/>
</dbReference>
<dbReference type="Gene3D" id="3.50.50.60">
    <property type="entry name" value="FAD/NAD(P)-binding domain"/>
    <property type="match status" value="1"/>
</dbReference>
<keyword evidence="5" id="KW-1185">Reference proteome</keyword>
<sequence length="379" mass="41517">MRVLIVGGGIAGLTLAALLERQGKSPVVVDRRAGAADPGYGLALWPHGSRVFHALGIHDAFVAKSEPMVRYTARDDRGRLITSSEIPSAISRFGHLGIIPRADLIELLDQALGDTEVRHGLSIDTLSQADDHVEVRLSDGTQETFDLVIGADGIHSRIRQLLFGRLPENDTGWGCFVWWGDSRLVASGETTEHWGAASFLGIYPCREQVCIIVGAPIERLRPDEPDGRADRLATLLTPFGVAVDDYLAGLPADTEPLFLWRMTDVRAPAWVDRRVALVGDAAAAFLPTAGIGASMALESAAVLADELSRTNSTYLTNALDLYVKRRRGRVEAAQDQSRRLARLMFIKSRVLAHGRDRLLRFFSMEQMLAPLIKDLKKPL</sequence>
<dbReference type="RefSeq" id="WP_089726166.1">
    <property type="nucleotide sequence ID" value="NZ_FNGI01000002.1"/>
</dbReference>
<dbReference type="GO" id="GO:0004497">
    <property type="term" value="F:monooxygenase activity"/>
    <property type="evidence" value="ECO:0007669"/>
    <property type="project" value="UniProtKB-KW"/>
</dbReference>
<gene>
    <name evidence="4" type="ORF">SAMN05661010_00997</name>
</gene>
<dbReference type="GO" id="GO:0071949">
    <property type="term" value="F:FAD binding"/>
    <property type="evidence" value="ECO:0007669"/>
    <property type="project" value="InterPro"/>
</dbReference>
<reference evidence="4 5" key="1">
    <citation type="submission" date="2016-10" db="EMBL/GenBank/DDBJ databases">
        <authorList>
            <person name="de Groot N.N."/>
        </authorList>
    </citation>
    <scope>NUCLEOTIDE SEQUENCE [LARGE SCALE GENOMIC DNA]</scope>
    <source>
        <strain evidence="4 5">DSM 14789</strain>
    </source>
</reference>
<proteinExistence type="predicted"/>
<evidence type="ECO:0000313" key="5">
    <source>
        <dbReference type="Proteomes" id="UP000198654"/>
    </source>
</evidence>
<dbReference type="SUPFAM" id="SSF51905">
    <property type="entry name" value="FAD/NAD(P)-binding domain"/>
    <property type="match status" value="1"/>
</dbReference>
<accession>A0A1G9I0T4</accession>
<dbReference type="Pfam" id="PF01494">
    <property type="entry name" value="FAD_binding_3"/>
    <property type="match status" value="1"/>
</dbReference>
<dbReference type="EMBL" id="FNGI01000002">
    <property type="protein sequence ID" value="SDL18692.1"/>
    <property type="molecule type" value="Genomic_DNA"/>
</dbReference>
<dbReference type="InterPro" id="IPR050493">
    <property type="entry name" value="FAD-dep_Monooxygenase_BioMet"/>
</dbReference>
<dbReference type="STRING" id="119000.SAMN05661010_00997"/>
<evidence type="ECO:0000259" key="3">
    <source>
        <dbReference type="Pfam" id="PF01494"/>
    </source>
</evidence>
<dbReference type="OrthoDB" id="9782160at2"/>
<evidence type="ECO:0000313" key="4">
    <source>
        <dbReference type="EMBL" id="SDL18692.1"/>
    </source>
</evidence>
<feature type="domain" description="FAD-binding" evidence="3">
    <location>
        <begin position="2"/>
        <end position="336"/>
    </location>
</feature>
<organism evidence="4 5">
    <name type="scientific">Modicisalibacter muralis</name>
    <dbReference type="NCBI Taxonomy" id="119000"/>
    <lineage>
        <taxon>Bacteria</taxon>
        <taxon>Pseudomonadati</taxon>
        <taxon>Pseudomonadota</taxon>
        <taxon>Gammaproteobacteria</taxon>
        <taxon>Oceanospirillales</taxon>
        <taxon>Halomonadaceae</taxon>
        <taxon>Modicisalibacter</taxon>
    </lineage>
</organism>
<evidence type="ECO:0000256" key="1">
    <source>
        <dbReference type="ARBA" id="ARBA00023002"/>
    </source>
</evidence>
<dbReference type="PRINTS" id="PR00420">
    <property type="entry name" value="RNGMNOXGNASE"/>
</dbReference>
<dbReference type="PANTHER" id="PTHR13789:SF309">
    <property type="entry name" value="PUTATIVE (AFU_ORTHOLOGUE AFUA_6G14510)-RELATED"/>
    <property type="match status" value="1"/>
</dbReference>
<dbReference type="PANTHER" id="PTHR13789">
    <property type="entry name" value="MONOOXYGENASE"/>
    <property type="match status" value="1"/>
</dbReference>
<keyword evidence="2" id="KW-0503">Monooxygenase</keyword>
<dbReference type="AlphaFoldDB" id="A0A1G9I0T4"/>
<evidence type="ECO:0000256" key="2">
    <source>
        <dbReference type="ARBA" id="ARBA00023033"/>
    </source>
</evidence>